<dbReference type="Gene3D" id="3.40.30.10">
    <property type="entry name" value="Glutaredoxin"/>
    <property type="match status" value="1"/>
</dbReference>
<keyword evidence="4" id="KW-0808">Transferase</keyword>
<dbReference type="PROSITE" id="PS50404">
    <property type="entry name" value="GST_NTER"/>
    <property type="match status" value="1"/>
</dbReference>
<evidence type="ECO:0000313" key="4">
    <source>
        <dbReference type="EMBL" id="NLS13031.1"/>
    </source>
</evidence>
<dbReference type="Gene3D" id="1.20.1050.10">
    <property type="match status" value="1"/>
</dbReference>
<feature type="domain" description="GST N-terminal" evidence="2">
    <location>
        <begin position="1"/>
        <end position="81"/>
    </location>
</feature>
<protein>
    <submittedName>
        <fullName evidence="4">Glutathione S-transferase family protein</fullName>
    </submittedName>
</protein>
<dbReference type="AlphaFoldDB" id="A0A7X8YH31"/>
<comment type="caution">
    <text evidence="4">The sequence shown here is derived from an EMBL/GenBank/DDBJ whole genome shotgun (WGS) entry which is preliminary data.</text>
</comment>
<dbReference type="InterPro" id="IPR010987">
    <property type="entry name" value="Glutathione-S-Trfase_C-like"/>
</dbReference>
<evidence type="ECO:0000313" key="5">
    <source>
        <dbReference type="Proteomes" id="UP000535589"/>
    </source>
</evidence>
<reference evidence="4 5" key="1">
    <citation type="submission" date="2020-04" db="EMBL/GenBank/DDBJ databases">
        <title>Vibrio sp. SM6, a novel species isolated from seawater.</title>
        <authorList>
            <person name="Wang X."/>
        </authorList>
    </citation>
    <scope>NUCLEOTIDE SEQUENCE [LARGE SCALE GENOMIC DNA]</scope>
    <source>
        <strain evidence="4 5">SM6</strain>
    </source>
</reference>
<dbReference type="GO" id="GO:0016740">
    <property type="term" value="F:transferase activity"/>
    <property type="evidence" value="ECO:0007669"/>
    <property type="project" value="UniProtKB-KW"/>
</dbReference>
<dbReference type="PANTHER" id="PTHR44051">
    <property type="entry name" value="GLUTATHIONE S-TRANSFERASE-RELATED"/>
    <property type="match status" value="1"/>
</dbReference>
<sequence length="207" mass="23355">MTVYGDVNSGNCYKVKWILERLQIEYQWQEVDILAGETQTQDFLAINPAGKIPVVTLADGRCLSESNAILGYFAQGSELLPEDRYQCAQVYQWLFFEQYSHEPYIAVARFIQTYLGMPESRQAEYTQLQSGGHKALSLMEAQLSRTSYLVGERCTIADIALYAYTHVADQGGFDLNLYPSIQRWCAQMTKQPNYVAMGSAPISACEV</sequence>
<dbReference type="SFLD" id="SFLDS00019">
    <property type="entry name" value="Glutathione_Transferase_(cytos"/>
    <property type="match status" value="1"/>
</dbReference>
<dbReference type="InterPro" id="IPR036282">
    <property type="entry name" value="Glutathione-S-Trfase_C_sf"/>
</dbReference>
<feature type="domain" description="GST C-terminal" evidence="3">
    <location>
        <begin position="83"/>
        <end position="207"/>
    </location>
</feature>
<dbReference type="InterPro" id="IPR036249">
    <property type="entry name" value="Thioredoxin-like_sf"/>
</dbReference>
<evidence type="ECO:0000256" key="1">
    <source>
        <dbReference type="RuleBase" id="RU003494"/>
    </source>
</evidence>
<dbReference type="SUPFAM" id="SSF47616">
    <property type="entry name" value="GST C-terminal domain-like"/>
    <property type="match status" value="1"/>
</dbReference>
<accession>A0A7X8YH31</accession>
<dbReference type="InterPro" id="IPR040079">
    <property type="entry name" value="Glutathione_S-Trfase"/>
</dbReference>
<dbReference type="Pfam" id="PF00043">
    <property type="entry name" value="GST_C"/>
    <property type="match status" value="1"/>
</dbReference>
<dbReference type="EMBL" id="JABAIK010000007">
    <property type="protein sequence ID" value="NLS13031.1"/>
    <property type="molecule type" value="Genomic_DNA"/>
</dbReference>
<name>A0A7X8YH31_9VIBR</name>
<dbReference type="InterPro" id="IPR004046">
    <property type="entry name" value="GST_C"/>
</dbReference>
<dbReference type="PROSITE" id="PS50405">
    <property type="entry name" value="GST_CTER"/>
    <property type="match status" value="1"/>
</dbReference>
<proteinExistence type="inferred from homology"/>
<keyword evidence="5" id="KW-1185">Reference proteome</keyword>
<dbReference type="SFLD" id="SFLDG01151">
    <property type="entry name" value="Main.2:_Nu-like"/>
    <property type="match status" value="1"/>
</dbReference>
<dbReference type="PANTHER" id="PTHR44051:SF2">
    <property type="entry name" value="HYPOTHETICAL GLUTATHIONE S-TRANSFERASE LIKE PROTEIN"/>
    <property type="match status" value="1"/>
</dbReference>
<comment type="similarity">
    <text evidence="1">Belongs to the GST superfamily.</text>
</comment>
<dbReference type="InterPro" id="IPR004045">
    <property type="entry name" value="Glutathione_S-Trfase_N"/>
</dbReference>
<gene>
    <name evidence="4" type="ORF">HGP28_09035</name>
</gene>
<dbReference type="Proteomes" id="UP000535589">
    <property type="component" value="Unassembled WGS sequence"/>
</dbReference>
<dbReference type="Pfam" id="PF02798">
    <property type="entry name" value="GST_N"/>
    <property type="match status" value="1"/>
</dbReference>
<evidence type="ECO:0000259" key="3">
    <source>
        <dbReference type="PROSITE" id="PS50405"/>
    </source>
</evidence>
<dbReference type="RefSeq" id="WP_168836191.1">
    <property type="nucleotide sequence ID" value="NZ_JABAIK010000007.1"/>
</dbReference>
<organism evidence="4 5">
    <name type="scientific">Vibrio agarilyticus</name>
    <dbReference type="NCBI Taxonomy" id="2726741"/>
    <lineage>
        <taxon>Bacteria</taxon>
        <taxon>Pseudomonadati</taxon>
        <taxon>Pseudomonadota</taxon>
        <taxon>Gammaproteobacteria</taxon>
        <taxon>Vibrionales</taxon>
        <taxon>Vibrionaceae</taxon>
        <taxon>Vibrio</taxon>
    </lineage>
</organism>
<dbReference type="SFLD" id="SFLDG00358">
    <property type="entry name" value="Main_(cytGST)"/>
    <property type="match status" value="1"/>
</dbReference>
<dbReference type="CDD" id="cd03056">
    <property type="entry name" value="GST_N_4"/>
    <property type="match status" value="1"/>
</dbReference>
<dbReference type="SUPFAM" id="SSF52833">
    <property type="entry name" value="Thioredoxin-like"/>
    <property type="match status" value="1"/>
</dbReference>
<evidence type="ECO:0000259" key="2">
    <source>
        <dbReference type="PROSITE" id="PS50404"/>
    </source>
</evidence>